<keyword evidence="2" id="KW-1185">Reference proteome</keyword>
<name>A0A166T422_9PEZI</name>
<proteinExistence type="predicted"/>
<dbReference type="EMBL" id="LFIV01000070">
    <property type="protein sequence ID" value="KZL71552.1"/>
    <property type="molecule type" value="Genomic_DNA"/>
</dbReference>
<comment type="caution">
    <text evidence="1">The sequence shown here is derived from an EMBL/GenBank/DDBJ whole genome shotgun (WGS) entry which is preliminary data.</text>
</comment>
<accession>A0A166T422</accession>
<evidence type="ECO:0000313" key="1">
    <source>
        <dbReference type="EMBL" id="KZL71552.1"/>
    </source>
</evidence>
<dbReference type="PANTHER" id="PTHR36124">
    <property type="match status" value="1"/>
</dbReference>
<sequence length="287" mass="32105">MNYLHARYRRANKITDPDLLHTLGDGLADILDVVDRDEWRKLTDVEKCAAGVFHKHLGEDMDIPFDPLPSSSEGWADGLHFAMELTDWTIQYGSCKANCHHDDYVRVYVDSAVSSMPGFVRAALRKSLGADLDDVMRSSLCADISSPAISLEAPGPLLSAFLTLVRNSRKLYLRHFALPRSPSSAVKLVDDAPNLDTKLHNFRRTSLQPWSMKVTFWSKWGPGAWLIRAFGGRVPGSRGDRYFPQGYDLMKIGPETQRWKGENNMISNIEVIKAKGVATCPFSHAKA</sequence>
<evidence type="ECO:0000313" key="2">
    <source>
        <dbReference type="Proteomes" id="UP000076552"/>
    </source>
</evidence>
<feature type="non-terminal residue" evidence="1">
    <location>
        <position position="287"/>
    </location>
</feature>
<dbReference type="Proteomes" id="UP000076552">
    <property type="component" value="Unassembled WGS sequence"/>
</dbReference>
<dbReference type="AlphaFoldDB" id="A0A166T422"/>
<dbReference type="STRING" id="708197.A0A166T422"/>
<gene>
    <name evidence="1" type="ORF">CT0861_05015</name>
</gene>
<dbReference type="PANTHER" id="PTHR36124:SF4">
    <property type="entry name" value="ER-BOUND OXYGENASE MPAB_MPAB'_RUBBER OXYGENASE CATALYTIC DOMAIN-CONTAINING PROTEIN"/>
    <property type="match status" value="1"/>
</dbReference>
<organism evidence="1 2">
    <name type="scientific">Colletotrichum tofieldiae</name>
    <dbReference type="NCBI Taxonomy" id="708197"/>
    <lineage>
        <taxon>Eukaryota</taxon>
        <taxon>Fungi</taxon>
        <taxon>Dikarya</taxon>
        <taxon>Ascomycota</taxon>
        <taxon>Pezizomycotina</taxon>
        <taxon>Sordariomycetes</taxon>
        <taxon>Hypocreomycetidae</taxon>
        <taxon>Glomerellales</taxon>
        <taxon>Glomerellaceae</taxon>
        <taxon>Colletotrichum</taxon>
        <taxon>Colletotrichum spaethianum species complex</taxon>
    </lineage>
</organism>
<dbReference type="InterPro" id="IPR046366">
    <property type="entry name" value="MPAB"/>
</dbReference>
<protein>
    <submittedName>
        <fullName evidence="1">Uncharacterized protein</fullName>
    </submittedName>
</protein>
<dbReference type="GO" id="GO:0016491">
    <property type="term" value="F:oxidoreductase activity"/>
    <property type="evidence" value="ECO:0007669"/>
    <property type="project" value="InterPro"/>
</dbReference>
<reference evidence="1 2" key="1">
    <citation type="submission" date="2015-06" db="EMBL/GenBank/DDBJ databases">
        <title>Survival trade-offs in plant roots during colonization by closely related pathogenic and mutualistic fungi.</title>
        <authorList>
            <person name="Hacquard S."/>
            <person name="Kracher B."/>
            <person name="Hiruma K."/>
            <person name="Weinman A."/>
            <person name="Muench P."/>
            <person name="Garrido Oter R."/>
            <person name="Ver Loren van Themaat E."/>
            <person name="Dallerey J.-F."/>
            <person name="Damm U."/>
            <person name="Henrissat B."/>
            <person name="Lespinet O."/>
            <person name="Thon M."/>
            <person name="Kemen E."/>
            <person name="McHardy A.C."/>
            <person name="Schulze-Lefert P."/>
            <person name="O'Connell R.J."/>
        </authorList>
    </citation>
    <scope>NUCLEOTIDE SEQUENCE [LARGE SCALE GENOMIC DNA]</scope>
    <source>
        <strain evidence="1 2">0861</strain>
    </source>
</reference>